<feature type="domain" description="PAS" evidence="18">
    <location>
        <begin position="74"/>
        <end position="107"/>
    </location>
</feature>
<dbReference type="SMART" id="SM00091">
    <property type="entry name" value="PAS"/>
    <property type="match status" value="2"/>
</dbReference>
<dbReference type="CDD" id="cd00130">
    <property type="entry name" value="PAS"/>
    <property type="match status" value="2"/>
</dbReference>
<evidence type="ECO:0000256" key="5">
    <source>
        <dbReference type="ARBA" id="ARBA00022553"/>
    </source>
</evidence>
<dbReference type="EMBL" id="JAGWCR010000032">
    <property type="protein sequence ID" value="MBS3652574.1"/>
    <property type="molecule type" value="Genomic_DNA"/>
</dbReference>
<reference evidence="20" key="1">
    <citation type="submission" date="2021-04" db="EMBL/GenBank/DDBJ databases">
        <title>Pseudaminobacter soli sp. nov., isolated from paddy soil contaminated by heavy metals.</title>
        <authorList>
            <person name="Zhang K."/>
        </authorList>
    </citation>
    <scope>NUCLEOTIDE SEQUENCE</scope>
    <source>
        <strain evidence="20">19-2017</strain>
    </source>
</reference>
<evidence type="ECO:0000256" key="13">
    <source>
        <dbReference type="ARBA" id="ARBA00022840"/>
    </source>
</evidence>
<evidence type="ECO:0000256" key="12">
    <source>
        <dbReference type="ARBA" id="ARBA00022777"/>
    </source>
</evidence>
<dbReference type="PANTHER" id="PTHR41523">
    <property type="entry name" value="TWO-COMPONENT SYSTEM SENSOR PROTEIN"/>
    <property type="match status" value="1"/>
</dbReference>
<dbReference type="GO" id="GO:0009881">
    <property type="term" value="F:photoreceptor activity"/>
    <property type="evidence" value="ECO:0007669"/>
    <property type="project" value="UniProtKB-KW"/>
</dbReference>
<dbReference type="InterPro" id="IPR000700">
    <property type="entry name" value="PAS-assoc_C"/>
</dbReference>
<accession>A0A942E2F5</accession>
<dbReference type="SMART" id="SM00086">
    <property type="entry name" value="PAC"/>
    <property type="match status" value="2"/>
</dbReference>
<dbReference type="Gene3D" id="3.30.450.20">
    <property type="entry name" value="PAS domain"/>
    <property type="match status" value="2"/>
</dbReference>
<keyword evidence="9" id="KW-0808">Transferase</keyword>
<gene>
    <name evidence="20" type="ORF">KEU06_28775</name>
</gene>
<keyword evidence="7" id="KW-0285">Flavoprotein</keyword>
<dbReference type="GO" id="GO:0005524">
    <property type="term" value="F:ATP binding"/>
    <property type="evidence" value="ECO:0007669"/>
    <property type="project" value="UniProtKB-KW"/>
</dbReference>
<keyword evidence="13" id="KW-0067">ATP-binding</keyword>
<comment type="catalytic activity">
    <reaction evidence="1">
        <text>ATP + protein L-histidine = ADP + protein N-phospho-L-histidine.</text>
        <dbReference type="EC" id="2.7.13.3"/>
    </reaction>
</comment>
<dbReference type="InterPro" id="IPR001610">
    <property type="entry name" value="PAC"/>
</dbReference>
<keyword evidence="12" id="KW-0418">Kinase</keyword>
<evidence type="ECO:0000256" key="10">
    <source>
        <dbReference type="ARBA" id="ARBA00022737"/>
    </source>
</evidence>
<proteinExistence type="predicted"/>
<dbReference type="Pfam" id="PF08448">
    <property type="entry name" value="PAS_4"/>
    <property type="match status" value="1"/>
</dbReference>
<keyword evidence="10" id="KW-0677">Repeat</keyword>
<dbReference type="InterPro" id="IPR000014">
    <property type="entry name" value="PAS"/>
</dbReference>
<evidence type="ECO:0000313" key="20">
    <source>
        <dbReference type="EMBL" id="MBS3652574.1"/>
    </source>
</evidence>
<evidence type="ECO:0000256" key="11">
    <source>
        <dbReference type="ARBA" id="ARBA00022741"/>
    </source>
</evidence>
<evidence type="ECO:0000256" key="15">
    <source>
        <dbReference type="ARBA" id="ARBA00023026"/>
    </source>
</evidence>
<keyword evidence="5" id="KW-0597">Phosphoprotein</keyword>
<dbReference type="PANTHER" id="PTHR41523:SF8">
    <property type="entry name" value="ETHYLENE RESPONSE SENSOR PROTEIN"/>
    <property type="match status" value="1"/>
</dbReference>
<dbReference type="SMART" id="SM00911">
    <property type="entry name" value="HWE_HK"/>
    <property type="match status" value="1"/>
</dbReference>
<dbReference type="NCBIfam" id="TIGR00229">
    <property type="entry name" value="sensory_box"/>
    <property type="match status" value="2"/>
</dbReference>
<evidence type="ECO:0000313" key="21">
    <source>
        <dbReference type="Proteomes" id="UP000680348"/>
    </source>
</evidence>
<feature type="domain" description="PAS" evidence="18">
    <location>
        <begin position="194"/>
        <end position="264"/>
    </location>
</feature>
<dbReference type="Gene3D" id="3.30.565.10">
    <property type="entry name" value="Histidine kinase-like ATPase, C-terminal domain"/>
    <property type="match status" value="1"/>
</dbReference>
<evidence type="ECO:0000256" key="8">
    <source>
        <dbReference type="ARBA" id="ARBA00022643"/>
    </source>
</evidence>
<dbReference type="InterPro" id="IPR035965">
    <property type="entry name" value="PAS-like_dom_sf"/>
</dbReference>
<evidence type="ECO:0000256" key="6">
    <source>
        <dbReference type="ARBA" id="ARBA00022606"/>
    </source>
</evidence>
<keyword evidence="8" id="KW-0288">FMN</keyword>
<dbReference type="GO" id="GO:0006355">
    <property type="term" value="P:regulation of DNA-templated transcription"/>
    <property type="evidence" value="ECO:0007669"/>
    <property type="project" value="InterPro"/>
</dbReference>
<dbReference type="Pfam" id="PF07536">
    <property type="entry name" value="HWE_HK"/>
    <property type="match status" value="1"/>
</dbReference>
<evidence type="ECO:0000256" key="1">
    <source>
        <dbReference type="ARBA" id="ARBA00000085"/>
    </source>
</evidence>
<evidence type="ECO:0000259" key="18">
    <source>
        <dbReference type="PROSITE" id="PS50112"/>
    </source>
</evidence>
<feature type="domain" description="PAC" evidence="19">
    <location>
        <begin position="145"/>
        <end position="197"/>
    </location>
</feature>
<evidence type="ECO:0000256" key="4">
    <source>
        <dbReference type="ARBA" id="ARBA00022543"/>
    </source>
</evidence>
<evidence type="ECO:0000256" key="14">
    <source>
        <dbReference type="ARBA" id="ARBA00022991"/>
    </source>
</evidence>
<keyword evidence="11" id="KW-0547">Nucleotide-binding</keyword>
<dbReference type="PROSITE" id="PS50112">
    <property type="entry name" value="PAS"/>
    <property type="match status" value="2"/>
</dbReference>
<dbReference type="InterPro" id="IPR036890">
    <property type="entry name" value="HATPase_C_sf"/>
</dbReference>
<keyword evidence="4" id="KW-0600">Photoreceptor protein</keyword>
<name>A0A942E2F5_9HYPH</name>
<protein>
    <recommendedName>
        <fullName evidence="3">Blue-light-activated histidine kinase</fullName>
        <ecNumber evidence="2">2.7.13.3</ecNumber>
    </recommendedName>
</protein>
<organism evidence="20 21">
    <name type="scientific">Pseudaminobacter soli</name>
    <name type="common">ex Zhang et al. 2022</name>
    <dbReference type="NCBI Taxonomy" id="2831468"/>
    <lineage>
        <taxon>Bacteria</taxon>
        <taxon>Pseudomonadati</taxon>
        <taxon>Pseudomonadota</taxon>
        <taxon>Alphaproteobacteria</taxon>
        <taxon>Hyphomicrobiales</taxon>
        <taxon>Phyllobacteriaceae</taxon>
        <taxon>Pseudaminobacter</taxon>
    </lineage>
</organism>
<keyword evidence="21" id="KW-1185">Reference proteome</keyword>
<keyword evidence="14" id="KW-0157">Chromophore</keyword>
<feature type="domain" description="PAC" evidence="19">
    <location>
        <begin position="267"/>
        <end position="319"/>
    </location>
</feature>
<dbReference type="GO" id="GO:0004673">
    <property type="term" value="F:protein histidine kinase activity"/>
    <property type="evidence" value="ECO:0007669"/>
    <property type="project" value="UniProtKB-EC"/>
</dbReference>
<dbReference type="AlphaFoldDB" id="A0A942E2F5"/>
<evidence type="ECO:0000256" key="2">
    <source>
        <dbReference type="ARBA" id="ARBA00012438"/>
    </source>
</evidence>
<sequence>MGRVVLGRTEIGGTKVPSGKERRICRSETPAPFGSGHRASLGRSADSPAESTADASAIASTSSANHHIGPSLAILRALPEPVYMTDSDGRLTFFNDAVARLWNRHPEIGSDGFSWAWTLFWPDGRPMAYAESPMAAALKEKRVNRGREVLIKRPNGERVTVLAFPTPLFDHAGNLTGAVNMLIDVTDRSSAHGAAQRFAAIVQSSDDAIFAKSLNGTITSWNRGAERLFGYSAEEIVGKPVAALIPPDRHDEEPNILSRIKAGDAIDHYETIRRRKDGTLVEISLSVSPIRNPEGRVVGASKIARDITERRRAEEQQHLLIKEMDHRVKNLFSLASSIVSLSKRSVGSADELAGVVLARLGALAQAHALTIPTTSTSASRAEQATTLHTLIRTLLAAYDENHVAVSRFQISGPDVEVCGGAVTGFALVFHEFATNAAKYGALSVPNGRLVIECETAGEQLTITWSERGGPPVAPPADGDGFGTLLTRGTVRGQLGGEISREWKPEGLVITLSVDGNRLNG</sequence>
<keyword evidence="15" id="KW-0843">Virulence</keyword>
<keyword evidence="6" id="KW-0716">Sensory transduction</keyword>
<keyword evidence="16" id="KW-0675">Receptor</keyword>
<dbReference type="EC" id="2.7.13.3" evidence="2"/>
<dbReference type="PROSITE" id="PS50113">
    <property type="entry name" value="PAC"/>
    <property type="match status" value="2"/>
</dbReference>
<evidence type="ECO:0000256" key="17">
    <source>
        <dbReference type="SAM" id="MobiDB-lite"/>
    </source>
</evidence>
<dbReference type="InterPro" id="IPR013656">
    <property type="entry name" value="PAS_4"/>
</dbReference>
<dbReference type="InterPro" id="IPR013767">
    <property type="entry name" value="PAS_fold"/>
</dbReference>
<dbReference type="Pfam" id="PF00989">
    <property type="entry name" value="PAS"/>
    <property type="match status" value="1"/>
</dbReference>
<evidence type="ECO:0000256" key="9">
    <source>
        <dbReference type="ARBA" id="ARBA00022679"/>
    </source>
</evidence>
<evidence type="ECO:0000256" key="3">
    <source>
        <dbReference type="ARBA" id="ARBA00021740"/>
    </source>
</evidence>
<dbReference type="InterPro" id="IPR011102">
    <property type="entry name" value="Sig_transdc_His_kinase_HWE"/>
</dbReference>
<dbReference type="SUPFAM" id="SSF55785">
    <property type="entry name" value="PYP-like sensor domain (PAS domain)"/>
    <property type="match status" value="2"/>
</dbReference>
<feature type="region of interest" description="Disordered" evidence="17">
    <location>
        <begin position="1"/>
        <end position="56"/>
    </location>
</feature>
<dbReference type="Proteomes" id="UP000680348">
    <property type="component" value="Unassembled WGS sequence"/>
</dbReference>
<evidence type="ECO:0000256" key="16">
    <source>
        <dbReference type="ARBA" id="ARBA00023170"/>
    </source>
</evidence>
<evidence type="ECO:0000259" key="19">
    <source>
        <dbReference type="PROSITE" id="PS50113"/>
    </source>
</evidence>
<evidence type="ECO:0000256" key="7">
    <source>
        <dbReference type="ARBA" id="ARBA00022630"/>
    </source>
</evidence>
<comment type="caution">
    <text evidence="20">The sequence shown here is derived from an EMBL/GenBank/DDBJ whole genome shotgun (WGS) entry which is preliminary data.</text>
</comment>